<feature type="transmembrane region" description="Helical" evidence="19">
    <location>
        <begin position="438"/>
        <end position="455"/>
    </location>
</feature>
<evidence type="ECO:0000256" key="2">
    <source>
        <dbReference type="ARBA" id="ARBA00004412"/>
    </source>
</evidence>
<dbReference type="InterPro" id="IPR000276">
    <property type="entry name" value="GPCR_Rhodpsn"/>
</dbReference>
<keyword evidence="10 17" id="KW-0297">G-protein coupled receptor</keyword>
<keyword evidence="12" id="KW-1015">Disulfide bond</keyword>
<keyword evidence="15 17" id="KW-0807">Transducer</keyword>
<name>A0AAW1C8X4_CROAD</name>
<feature type="transmembrane region" description="Helical" evidence="19">
    <location>
        <begin position="349"/>
        <end position="370"/>
    </location>
</feature>
<dbReference type="GO" id="GO:0019722">
    <property type="term" value="P:calcium-mediated signaling"/>
    <property type="evidence" value="ECO:0007669"/>
    <property type="project" value="TreeGrafter"/>
</dbReference>
<reference evidence="21 22" key="1">
    <citation type="journal article" date="2024" name="Proc. Natl. Acad. Sci. U.S.A.">
        <title>The genetic regulatory architecture and epigenomic basis for age-related changes in rattlesnake venom.</title>
        <authorList>
            <person name="Hogan M.P."/>
            <person name="Holding M.L."/>
            <person name="Nystrom G.S."/>
            <person name="Colston T.J."/>
            <person name="Bartlett D.A."/>
            <person name="Mason A.J."/>
            <person name="Ellsworth S.A."/>
            <person name="Rautsaw R.M."/>
            <person name="Lawrence K.C."/>
            <person name="Strickland J.L."/>
            <person name="He B."/>
            <person name="Fraser P."/>
            <person name="Margres M.J."/>
            <person name="Gilbert D.M."/>
            <person name="Gibbs H.L."/>
            <person name="Parkinson C.L."/>
            <person name="Rokyta D.R."/>
        </authorList>
    </citation>
    <scope>NUCLEOTIDE SEQUENCE [LARGE SCALE GENOMIC DNA]</scope>
    <source>
        <strain evidence="21">DRR0105</strain>
    </source>
</reference>
<keyword evidence="9 19" id="KW-1133">Transmembrane helix</keyword>
<dbReference type="PRINTS" id="PR00645">
    <property type="entry name" value="CXCCHMKINER4"/>
</dbReference>
<evidence type="ECO:0000256" key="9">
    <source>
        <dbReference type="ARBA" id="ARBA00022989"/>
    </source>
</evidence>
<dbReference type="GO" id="GO:0005769">
    <property type="term" value="C:early endosome"/>
    <property type="evidence" value="ECO:0007669"/>
    <property type="project" value="UniProtKB-SubCell"/>
</dbReference>
<keyword evidence="6" id="KW-0765">Sulfation</keyword>
<feature type="transmembrane region" description="Helical" evidence="19">
    <location>
        <begin position="233"/>
        <end position="253"/>
    </location>
</feature>
<sequence length="500" mass="55746">MLLERKGEGRGGEGRGGERRGEERRGEERRGEERRGEERRGEERRGEERRGETSLKHVAPGLSRDALRRTIARQKRKAPTHSADSKTKGGGELEIPIEGTAAGHKTETRVAAGRELLAVSGAVAAGEVQKRSLLPGSARAMDTNLDMYSSGFFTLVLDNNTGEPGSGEEDNFTGLCFEEENEDFNRIFLPTIFSIIFLTGVIGNGLVIVVMGCQKKLKSITDKYRVHLSVADLLFVISLPFWSVDAVISWYFGEVLCKIVHIIYTVNLYSSVLILAFISLDRYLAIVHATNSQRARKLLAKRIVYIGVWLPALLLTIPDIIFARVTEVGGKYMCQRFYPDLTWQVPFQFQQILVGLVLPGLIILTCYCIIISKLSKSKGHQKRKALKTTVILIVAFFACWLPYYIVLSVDTFILLKYIKRDCSFEILVRKWTTITESLAFFHCCLNPILYAFLGAKFKTSAQNALTSVSRGSSLKILSKGKRAGHSSVSTESESSSFHSS</sequence>
<evidence type="ECO:0000256" key="10">
    <source>
        <dbReference type="ARBA" id="ARBA00023040"/>
    </source>
</evidence>
<evidence type="ECO:0000256" key="3">
    <source>
        <dbReference type="ARBA" id="ARBA00004603"/>
    </source>
</evidence>
<evidence type="ECO:0000256" key="18">
    <source>
        <dbReference type="SAM" id="MobiDB-lite"/>
    </source>
</evidence>
<dbReference type="AlphaFoldDB" id="A0AAW1C8X4"/>
<dbReference type="GO" id="GO:0007420">
    <property type="term" value="P:brain development"/>
    <property type="evidence" value="ECO:0007669"/>
    <property type="project" value="TreeGrafter"/>
</dbReference>
<feature type="region of interest" description="Disordered" evidence="18">
    <location>
        <begin position="1"/>
        <end position="106"/>
    </location>
</feature>
<organism evidence="21 22">
    <name type="scientific">Crotalus adamanteus</name>
    <name type="common">Eastern diamondback rattlesnake</name>
    <dbReference type="NCBI Taxonomy" id="8729"/>
    <lineage>
        <taxon>Eukaryota</taxon>
        <taxon>Metazoa</taxon>
        <taxon>Chordata</taxon>
        <taxon>Craniata</taxon>
        <taxon>Vertebrata</taxon>
        <taxon>Euteleostomi</taxon>
        <taxon>Lepidosauria</taxon>
        <taxon>Squamata</taxon>
        <taxon>Bifurcata</taxon>
        <taxon>Unidentata</taxon>
        <taxon>Episquamata</taxon>
        <taxon>Toxicofera</taxon>
        <taxon>Serpentes</taxon>
        <taxon>Colubroidea</taxon>
        <taxon>Viperidae</taxon>
        <taxon>Crotalinae</taxon>
        <taxon>Crotalus</taxon>
    </lineage>
</organism>
<gene>
    <name evidence="21" type="ORF">NXF25_001761</name>
</gene>
<dbReference type="GO" id="GO:0009897">
    <property type="term" value="C:external side of plasma membrane"/>
    <property type="evidence" value="ECO:0007669"/>
    <property type="project" value="TreeGrafter"/>
</dbReference>
<dbReference type="GO" id="GO:0019957">
    <property type="term" value="F:C-C chemokine binding"/>
    <property type="evidence" value="ECO:0007669"/>
    <property type="project" value="TreeGrafter"/>
</dbReference>
<evidence type="ECO:0000256" key="11">
    <source>
        <dbReference type="ARBA" id="ARBA00023136"/>
    </source>
</evidence>
<feature type="transmembrane region" description="Helical" evidence="19">
    <location>
        <begin position="303"/>
        <end position="323"/>
    </location>
</feature>
<dbReference type="EMBL" id="JAOTOJ010000001">
    <property type="protein sequence ID" value="KAK9410586.1"/>
    <property type="molecule type" value="Genomic_DNA"/>
</dbReference>
<comment type="subcellular location">
    <subcellularLocation>
        <location evidence="4">Cell membrane</location>
        <topology evidence="4">Multi-pass membrane protein</topology>
    </subcellularLocation>
    <subcellularLocation>
        <location evidence="2">Early endosome</location>
    </subcellularLocation>
    <subcellularLocation>
        <location evidence="3">Late endosome</location>
    </subcellularLocation>
    <subcellularLocation>
        <location evidence="1">Lysosome</location>
    </subcellularLocation>
</comment>
<evidence type="ECO:0000256" key="1">
    <source>
        <dbReference type="ARBA" id="ARBA00004371"/>
    </source>
</evidence>
<dbReference type="PROSITE" id="PS00237">
    <property type="entry name" value="G_PROTEIN_RECEP_F1_1"/>
    <property type="match status" value="1"/>
</dbReference>
<feature type="transmembrane region" description="Helical" evidence="19">
    <location>
        <begin position="259"/>
        <end position="283"/>
    </location>
</feature>
<feature type="transmembrane region" description="Helical" evidence="19">
    <location>
        <begin position="187"/>
        <end position="212"/>
    </location>
</feature>
<dbReference type="Pfam" id="PF00001">
    <property type="entry name" value="7tm_1"/>
    <property type="match status" value="1"/>
</dbReference>
<comment type="similarity">
    <text evidence="17">Belongs to the G-protein coupled receptor 1 family.</text>
</comment>
<evidence type="ECO:0000256" key="16">
    <source>
        <dbReference type="ARBA" id="ARBA00023228"/>
    </source>
</evidence>
<keyword evidence="5" id="KW-1003">Cell membrane</keyword>
<dbReference type="GO" id="GO:0005764">
    <property type="term" value="C:lysosome"/>
    <property type="evidence" value="ECO:0007669"/>
    <property type="project" value="UniProtKB-SubCell"/>
</dbReference>
<dbReference type="Gene3D" id="1.20.1070.10">
    <property type="entry name" value="Rhodopsin 7-helix transmembrane proteins"/>
    <property type="match status" value="1"/>
</dbReference>
<keyword evidence="16" id="KW-0458">Lysosome</keyword>
<proteinExistence type="inferred from homology"/>
<feature type="domain" description="G-protein coupled receptors family 1 profile" evidence="20">
    <location>
        <begin position="203"/>
        <end position="450"/>
    </location>
</feature>
<keyword evidence="8" id="KW-0967">Endosome</keyword>
<dbReference type="GO" id="GO:0016493">
    <property type="term" value="F:C-C chemokine receptor activity"/>
    <property type="evidence" value="ECO:0007669"/>
    <property type="project" value="TreeGrafter"/>
</dbReference>
<evidence type="ECO:0000256" key="17">
    <source>
        <dbReference type="RuleBase" id="RU000688"/>
    </source>
</evidence>
<dbReference type="GO" id="GO:0060326">
    <property type="term" value="P:cell chemotaxis"/>
    <property type="evidence" value="ECO:0007669"/>
    <property type="project" value="TreeGrafter"/>
</dbReference>
<evidence type="ECO:0000256" key="6">
    <source>
        <dbReference type="ARBA" id="ARBA00022641"/>
    </source>
</evidence>
<evidence type="ECO:0000256" key="8">
    <source>
        <dbReference type="ARBA" id="ARBA00022753"/>
    </source>
</evidence>
<dbReference type="CDD" id="cd15179">
    <property type="entry name" value="7tmA_CXCR4"/>
    <property type="match status" value="1"/>
</dbReference>
<feature type="compositionally biased region" description="Low complexity" evidence="18">
    <location>
        <begin position="485"/>
        <end position="500"/>
    </location>
</feature>
<evidence type="ECO:0000313" key="21">
    <source>
        <dbReference type="EMBL" id="KAK9410586.1"/>
    </source>
</evidence>
<feature type="transmembrane region" description="Helical" evidence="19">
    <location>
        <begin position="390"/>
        <end position="418"/>
    </location>
</feature>
<dbReference type="GO" id="GO:0022008">
    <property type="term" value="P:neurogenesis"/>
    <property type="evidence" value="ECO:0007669"/>
    <property type="project" value="TreeGrafter"/>
</dbReference>
<evidence type="ECO:0000313" key="22">
    <source>
        <dbReference type="Proteomes" id="UP001474421"/>
    </source>
</evidence>
<dbReference type="GO" id="GO:0005770">
    <property type="term" value="C:late endosome"/>
    <property type="evidence" value="ECO:0007669"/>
    <property type="project" value="UniProtKB-SubCell"/>
</dbReference>
<evidence type="ECO:0000256" key="7">
    <source>
        <dbReference type="ARBA" id="ARBA00022692"/>
    </source>
</evidence>
<keyword evidence="11 19" id="KW-0472">Membrane</keyword>
<keyword evidence="22" id="KW-1185">Reference proteome</keyword>
<comment type="caution">
    <text evidence="21">The sequence shown here is derived from an EMBL/GenBank/DDBJ whole genome shotgun (WGS) entry which is preliminary data.</text>
</comment>
<dbReference type="InterPro" id="IPR001277">
    <property type="entry name" value="CXCR4/ACKR2"/>
</dbReference>
<evidence type="ECO:0000256" key="12">
    <source>
        <dbReference type="ARBA" id="ARBA00023157"/>
    </source>
</evidence>
<accession>A0AAW1C8X4</accession>
<dbReference type="GO" id="GO:0007204">
    <property type="term" value="P:positive regulation of cytosolic calcium ion concentration"/>
    <property type="evidence" value="ECO:0007669"/>
    <property type="project" value="TreeGrafter"/>
</dbReference>
<dbReference type="PANTHER" id="PTHR10489:SF594">
    <property type="entry name" value="C-X-C CHEMOKINE RECEPTOR TYPE 4"/>
    <property type="match status" value="1"/>
</dbReference>
<evidence type="ECO:0000256" key="15">
    <source>
        <dbReference type="ARBA" id="ARBA00023224"/>
    </source>
</evidence>
<keyword evidence="13 17" id="KW-0675">Receptor</keyword>
<dbReference type="PRINTS" id="PR00237">
    <property type="entry name" value="GPCRRHODOPSN"/>
</dbReference>
<dbReference type="SUPFAM" id="SSF81321">
    <property type="entry name" value="Family A G protein-coupled receptor-like"/>
    <property type="match status" value="1"/>
</dbReference>
<dbReference type="FunFam" id="1.20.1070.10:FF:000063">
    <property type="entry name" value="C-X-C chemokine receptor type 4"/>
    <property type="match status" value="1"/>
</dbReference>
<evidence type="ECO:0000256" key="13">
    <source>
        <dbReference type="ARBA" id="ARBA00023170"/>
    </source>
</evidence>
<dbReference type="InterPro" id="IPR050119">
    <property type="entry name" value="CCR1-9-like"/>
</dbReference>
<evidence type="ECO:0000259" key="20">
    <source>
        <dbReference type="PROSITE" id="PS50262"/>
    </source>
</evidence>
<evidence type="ECO:0000256" key="5">
    <source>
        <dbReference type="ARBA" id="ARBA00022475"/>
    </source>
</evidence>
<dbReference type="PROSITE" id="PS50262">
    <property type="entry name" value="G_PROTEIN_RECEP_F1_2"/>
    <property type="match status" value="1"/>
</dbReference>
<evidence type="ECO:0000256" key="4">
    <source>
        <dbReference type="ARBA" id="ARBA00004651"/>
    </source>
</evidence>
<keyword evidence="7 17" id="KW-0812">Transmembrane</keyword>
<dbReference type="InterPro" id="IPR017452">
    <property type="entry name" value="GPCR_Rhodpsn_7TM"/>
</dbReference>
<dbReference type="InterPro" id="IPR022726">
    <property type="entry name" value="Chemokine_CXCR4_N_dom"/>
</dbReference>
<feature type="compositionally biased region" description="Basic residues" evidence="18">
    <location>
        <begin position="70"/>
        <end position="79"/>
    </location>
</feature>
<keyword evidence="14" id="KW-0325">Glycoprotein</keyword>
<dbReference type="GO" id="GO:0006955">
    <property type="term" value="P:immune response"/>
    <property type="evidence" value="ECO:0007669"/>
    <property type="project" value="TreeGrafter"/>
</dbReference>
<feature type="compositionally biased region" description="Basic and acidic residues" evidence="18">
    <location>
        <begin position="1"/>
        <end position="55"/>
    </location>
</feature>
<dbReference type="Proteomes" id="UP001474421">
    <property type="component" value="Unassembled WGS sequence"/>
</dbReference>
<protein>
    <submittedName>
        <fullName evidence="21">C-X-C chemokine receptor type 4</fullName>
    </submittedName>
</protein>
<dbReference type="PANTHER" id="PTHR10489">
    <property type="entry name" value="CELL ADHESION MOLECULE"/>
    <property type="match status" value="1"/>
</dbReference>
<evidence type="ECO:0000256" key="19">
    <source>
        <dbReference type="SAM" id="Phobius"/>
    </source>
</evidence>
<feature type="region of interest" description="Disordered" evidence="18">
    <location>
        <begin position="480"/>
        <end position="500"/>
    </location>
</feature>
<evidence type="ECO:0000256" key="14">
    <source>
        <dbReference type="ARBA" id="ARBA00023180"/>
    </source>
</evidence>
<dbReference type="Pfam" id="PF12109">
    <property type="entry name" value="CXCR4_N"/>
    <property type="match status" value="1"/>
</dbReference>